<dbReference type="InterPro" id="IPR000212">
    <property type="entry name" value="DNA_helicase_UvrD/REP"/>
</dbReference>
<dbReference type="EC" id="5.6.2.4" evidence="9"/>
<feature type="domain" description="UvrD-like helicase C-terminal" evidence="13">
    <location>
        <begin position="290"/>
        <end position="563"/>
    </location>
</feature>
<evidence type="ECO:0000259" key="13">
    <source>
        <dbReference type="PROSITE" id="PS51217"/>
    </source>
</evidence>
<dbReference type="Gene3D" id="1.10.10.160">
    <property type="match status" value="1"/>
</dbReference>
<dbReference type="PANTHER" id="PTHR11070:SF2">
    <property type="entry name" value="ATP-DEPENDENT DNA HELICASE SRS2"/>
    <property type="match status" value="1"/>
</dbReference>
<evidence type="ECO:0000256" key="9">
    <source>
        <dbReference type="ARBA" id="ARBA00034808"/>
    </source>
</evidence>
<gene>
    <name evidence="14" type="ORF">MALL_0262</name>
</gene>
<dbReference type="GO" id="GO:0003677">
    <property type="term" value="F:DNA binding"/>
    <property type="evidence" value="ECO:0007669"/>
    <property type="project" value="UniProtKB-KW"/>
</dbReference>
<dbReference type="RefSeq" id="WP_005683967.1">
    <property type="nucleotide sequence ID" value="NZ_ADNC01000027.1"/>
</dbReference>
<dbReference type="CDD" id="cd17932">
    <property type="entry name" value="DEXQc_UvrD"/>
    <property type="match status" value="1"/>
</dbReference>
<dbReference type="GO" id="GO:0005524">
    <property type="term" value="F:ATP binding"/>
    <property type="evidence" value="ECO:0007669"/>
    <property type="project" value="UniProtKB-UniRule"/>
</dbReference>
<comment type="similarity">
    <text evidence="1">Belongs to the helicase family. UvrD subfamily.</text>
</comment>
<comment type="catalytic activity">
    <reaction evidence="10">
        <text>ATP + H2O = ADP + phosphate + H(+)</text>
        <dbReference type="Rhea" id="RHEA:13065"/>
        <dbReference type="ChEBI" id="CHEBI:15377"/>
        <dbReference type="ChEBI" id="CHEBI:15378"/>
        <dbReference type="ChEBI" id="CHEBI:30616"/>
        <dbReference type="ChEBI" id="CHEBI:43474"/>
        <dbReference type="ChEBI" id="CHEBI:456216"/>
        <dbReference type="EC" id="5.6.2.4"/>
    </reaction>
</comment>
<proteinExistence type="inferred from homology"/>
<dbReference type="GO" id="GO:0043138">
    <property type="term" value="F:3'-5' DNA helicase activity"/>
    <property type="evidence" value="ECO:0007669"/>
    <property type="project" value="UniProtKB-EC"/>
</dbReference>
<feature type="binding site" evidence="11">
    <location>
        <begin position="31"/>
        <end position="38"/>
    </location>
    <ligand>
        <name>ATP</name>
        <dbReference type="ChEBI" id="CHEBI:30616"/>
    </ligand>
</feature>
<comment type="caution">
    <text evidence="14">The sequence shown here is derived from an EMBL/GenBank/DDBJ whole genome shotgun (WGS) entry which is preliminary data.</text>
</comment>
<evidence type="ECO:0000313" key="15">
    <source>
        <dbReference type="Proteomes" id="UP000004757"/>
    </source>
</evidence>
<dbReference type="AlphaFoldDB" id="D4XX02"/>
<dbReference type="Gene3D" id="3.40.50.300">
    <property type="entry name" value="P-loop containing nucleotide triphosphate hydrolases"/>
    <property type="match status" value="2"/>
</dbReference>
<evidence type="ECO:0000313" key="14">
    <source>
        <dbReference type="EMBL" id="EFF41331.1"/>
    </source>
</evidence>
<evidence type="ECO:0000256" key="7">
    <source>
        <dbReference type="ARBA" id="ARBA00023235"/>
    </source>
</evidence>
<dbReference type="GO" id="GO:0016887">
    <property type="term" value="F:ATP hydrolysis activity"/>
    <property type="evidence" value="ECO:0007669"/>
    <property type="project" value="RHEA"/>
</dbReference>
<dbReference type="PROSITE" id="PS51217">
    <property type="entry name" value="UVRD_HELICASE_CTER"/>
    <property type="match status" value="1"/>
</dbReference>
<dbReference type="InterPro" id="IPR014017">
    <property type="entry name" value="DNA_helicase_UvrD-like_C"/>
</dbReference>
<evidence type="ECO:0000256" key="8">
    <source>
        <dbReference type="ARBA" id="ARBA00034617"/>
    </source>
</evidence>
<dbReference type="GO" id="GO:0005829">
    <property type="term" value="C:cytosol"/>
    <property type="evidence" value="ECO:0007669"/>
    <property type="project" value="TreeGrafter"/>
</dbReference>
<evidence type="ECO:0000256" key="2">
    <source>
        <dbReference type="ARBA" id="ARBA00022741"/>
    </source>
</evidence>
<comment type="catalytic activity">
    <reaction evidence="8">
        <text>Couples ATP hydrolysis with the unwinding of duplex DNA by translocating in the 3'-5' direction.</text>
        <dbReference type="EC" id="5.6.2.4"/>
    </reaction>
</comment>
<keyword evidence="3 11" id="KW-0378">Hydrolase</keyword>
<evidence type="ECO:0000256" key="3">
    <source>
        <dbReference type="ARBA" id="ARBA00022801"/>
    </source>
</evidence>
<dbReference type="eggNOG" id="COG0210">
    <property type="taxonomic scope" value="Bacteria"/>
</dbReference>
<evidence type="ECO:0000259" key="12">
    <source>
        <dbReference type="PROSITE" id="PS51198"/>
    </source>
</evidence>
<feature type="domain" description="UvrD-like helicase ATP-binding" evidence="12">
    <location>
        <begin position="10"/>
        <end position="289"/>
    </location>
</feature>
<dbReference type="CDD" id="cd18807">
    <property type="entry name" value="SF1_C_UvrD"/>
    <property type="match status" value="1"/>
</dbReference>
<dbReference type="Gene3D" id="1.10.486.10">
    <property type="entry name" value="PCRA, domain 4"/>
    <property type="match status" value="1"/>
</dbReference>
<keyword evidence="15" id="KW-1185">Reference proteome</keyword>
<reference evidence="14 15" key="1">
    <citation type="submission" date="2010-03" db="EMBL/GenBank/DDBJ databases">
        <authorList>
            <person name="Glass J.I."/>
            <person name="Benders G.A."/>
            <person name="Durkin A.S."/>
            <person name="Farmerie W.G."/>
            <person name="Hlavinka K."/>
            <person name="Hostetler J."/>
            <person name="Jackson J."/>
            <person name="May M.A."/>
            <person name="Miller R.H."/>
            <person name="Paralanov V."/>
            <person name="Radune D."/>
            <person name="Szczypinski B."/>
            <person name="Brown D.R."/>
        </authorList>
    </citation>
    <scope>NUCLEOTIDE SEQUENCE [LARGE SCALE GENOMIC DNA]</scope>
    <source>
        <strain evidence="14 15">A21JP2</strain>
    </source>
</reference>
<keyword evidence="5 11" id="KW-0067">ATP-binding</keyword>
<evidence type="ECO:0000256" key="5">
    <source>
        <dbReference type="ARBA" id="ARBA00022840"/>
    </source>
</evidence>
<dbReference type="SUPFAM" id="SSF52540">
    <property type="entry name" value="P-loop containing nucleoside triphosphate hydrolases"/>
    <property type="match status" value="1"/>
</dbReference>
<organism evidence="14 15">
    <name type="scientific">Mycoplasmopsis alligatoris A21JP2</name>
    <dbReference type="NCBI Taxonomy" id="747682"/>
    <lineage>
        <taxon>Bacteria</taxon>
        <taxon>Bacillati</taxon>
        <taxon>Mycoplasmatota</taxon>
        <taxon>Mycoplasmoidales</taxon>
        <taxon>Metamycoplasmataceae</taxon>
        <taxon>Mycoplasmopsis</taxon>
    </lineage>
</organism>
<dbReference type="Pfam" id="PF00580">
    <property type="entry name" value="UvrD-helicase"/>
    <property type="match status" value="1"/>
</dbReference>
<dbReference type="InterPro" id="IPR027417">
    <property type="entry name" value="P-loop_NTPase"/>
</dbReference>
<keyword evidence="7" id="KW-0413">Isomerase</keyword>
<evidence type="ECO:0000256" key="4">
    <source>
        <dbReference type="ARBA" id="ARBA00022806"/>
    </source>
</evidence>
<name>D4XX02_9BACT</name>
<dbReference type="Proteomes" id="UP000004757">
    <property type="component" value="Unassembled WGS sequence"/>
</dbReference>
<dbReference type="PANTHER" id="PTHR11070">
    <property type="entry name" value="UVRD / RECB / PCRA DNA HELICASE FAMILY MEMBER"/>
    <property type="match status" value="1"/>
</dbReference>
<evidence type="ECO:0000256" key="6">
    <source>
        <dbReference type="ARBA" id="ARBA00023125"/>
    </source>
</evidence>
<dbReference type="GO" id="GO:0000725">
    <property type="term" value="P:recombinational repair"/>
    <property type="evidence" value="ECO:0007669"/>
    <property type="project" value="TreeGrafter"/>
</dbReference>
<protein>
    <recommendedName>
        <fullName evidence="9">DNA 3'-5' helicase</fullName>
        <ecNumber evidence="9">5.6.2.4</ecNumber>
    </recommendedName>
</protein>
<accession>D4XX02</accession>
<dbReference type="GO" id="GO:0033202">
    <property type="term" value="C:DNA helicase complex"/>
    <property type="evidence" value="ECO:0007669"/>
    <property type="project" value="TreeGrafter"/>
</dbReference>
<dbReference type="InterPro" id="IPR013986">
    <property type="entry name" value="DExx_box_DNA_helicase_dom_sf"/>
</dbReference>
<evidence type="ECO:0000256" key="10">
    <source>
        <dbReference type="ARBA" id="ARBA00048988"/>
    </source>
</evidence>
<dbReference type="Pfam" id="PF13361">
    <property type="entry name" value="UvrD_C"/>
    <property type="match status" value="1"/>
</dbReference>
<dbReference type="EMBL" id="ADNC01000027">
    <property type="protein sequence ID" value="EFF41331.1"/>
    <property type="molecule type" value="Genomic_DNA"/>
</dbReference>
<evidence type="ECO:0000256" key="11">
    <source>
        <dbReference type="PROSITE-ProRule" id="PRU00560"/>
    </source>
</evidence>
<evidence type="ECO:0000256" key="1">
    <source>
        <dbReference type="ARBA" id="ARBA00009922"/>
    </source>
</evidence>
<dbReference type="PROSITE" id="PS51198">
    <property type="entry name" value="UVRD_HELICASE_ATP_BIND"/>
    <property type="match status" value="1"/>
</dbReference>
<keyword evidence="6" id="KW-0238">DNA-binding</keyword>
<keyword evidence="4 11" id="KW-0347">Helicase</keyword>
<dbReference type="OrthoDB" id="9810135at2"/>
<dbReference type="STRING" id="747682.MALL_0262"/>
<sequence>MIKNKVNLLKDLNPEQKLAVQYFDSHLRIIAGAGSGKTKVLTRKIAYLINEMAILPRQILAVTFTNKASNEMHQRIAQYCSGEMNKLNVFTFHGLCVHILRREAEKLGYKQDFQIIDESDKTLIIKNIYKRFGITPHEVSYSSIIQHISWAKNAGMNVEDVAKSLNLSTDDYIPKIYNHYTNYLVEKGYLDFDDLILKVEYLLENNSDVAKKWSNYFSHILVDEFQDTSSSQYHIVQKLCNENTHLTIVGDPDQTIYNWRGANVNLILDFDKEYPDSKTIVLNHNYRSTKNILDAANMLIKHNKNRYSKDLIANNHVGEEIEFYHGFSMEAEARWVVQKINELRKKKIQLKNIAILYRSNYYSRAFEEELLGESISHKIFNGTKFFQRSEIKDALAFLRVIYDGSDIALERIINVPTRGIGEVTLAKIKKEANNLNISLHDYLINHFKVMPINKNVIKNKIFPFLKIIVKYKSALMKNPINVVLNKMLEDLEFYKQIKQDQNLSGTATDNVQELIRSIAAWEEKNPDKGIKEYLELVSLLSASDEYDTEPNYVSLMTVHSAKGLEFDNVFVVGLTERIFPNYKALDSNNFLSSSDGLEEERRLAYVAMTRARNKLFISDSRGYLMDTKEKKEPSRFIKEMGIKLENYIVDKNTFTSEIEIGAPVDNELTSDKIVKGDVISHTTFGEGIVLEVNNGEIIVEFIINKKIRTLNKNHKSLRVITK</sequence>
<dbReference type="InterPro" id="IPR014016">
    <property type="entry name" value="UvrD-like_ATP-bd"/>
</dbReference>
<keyword evidence="2 11" id="KW-0547">Nucleotide-binding</keyword>